<evidence type="ECO:0000313" key="1">
    <source>
        <dbReference type="EMBL" id="EHE98854.1"/>
    </source>
</evidence>
<accession>G5HHL3</accession>
<reference evidence="1 2" key="1">
    <citation type="submission" date="2011-08" db="EMBL/GenBank/DDBJ databases">
        <title>The Genome Sequence of Clostridium citroniae WAL-17108.</title>
        <authorList>
            <consortium name="The Broad Institute Genome Sequencing Platform"/>
            <person name="Earl A."/>
            <person name="Ward D."/>
            <person name="Feldgarden M."/>
            <person name="Gevers D."/>
            <person name="Finegold S.M."/>
            <person name="Summanen P.H."/>
            <person name="Molitoris D.R."/>
            <person name="Vaisanen M.L."/>
            <person name="Daigneault M."/>
            <person name="Allen-Vercoe E."/>
            <person name="Young S.K."/>
            <person name="Zeng Q."/>
            <person name="Gargeya S."/>
            <person name="Fitzgerald M."/>
            <person name="Haas B."/>
            <person name="Abouelleil A."/>
            <person name="Alvarado L."/>
            <person name="Arachchi H.M."/>
            <person name="Berlin A."/>
            <person name="Brown A."/>
            <person name="Chapman S.B."/>
            <person name="Chen Z."/>
            <person name="Dunbar C."/>
            <person name="Freedman E."/>
            <person name="Gearin G."/>
            <person name="Gellesch M."/>
            <person name="Goldberg J."/>
            <person name="Griggs A."/>
            <person name="Gujja S."/>
            <person name="Heiman D."/>
            <person name="Howarth C."/>
            <person name="Larson L."/>
            <person name="Lui A."/>
            <person name="MacDonald P.J.P."/>
            <person name="Montmayeur A."/>
            <person name="Murphy C."/>
            <person name="Neiman D."/>
            <person name="Pearson M."/>
            <person name="Priest M."/>
            <person name="Roberts A."/>
            <person name="Saif S."/>
            <person name="Shea T."/>
            <person name="Shenoy N."/>
            <person name="Sisk P."/>
            <person name="Stolte C."/>
            <person name="Sykes S."/>
            <person name="Wortman J."/>
            <person name="Nusbaum C."/>
            <person name="Birren B."/>
        </authorList>
    </citation>
    <scope>NUCLEOTIDE SEQUENCE [LARGE SCALE GENOMIC DNA]</scope>
    <source>
        <strain evidence="1 2">WAL-17108</strain>
    </source>
</reference>
<dbReference type="Proteomes" id="UP000003763">
    <property type="component" value="Unassembled WGS sequence"/>
</dbReference>
<dbReference type="EMBL" id="ADLJ01000015">
    <property type="protein sequence ID" value="EHE98854.1"/>
    <property type="molecule type" value="Genomic_DNA"/>
</dbReference>
<evidence type="ECO:0000313" key="2">
    <source>
        <dbReference type="Proteomes" id="UP000003763"/>
    </source>
</evidence>
<sequence>MGAKAGVKLAYKSVFPPIFTWDFLNSYNNCILKVPRPVGPGAFFVVGLFIKV</sequence>
<name>G5HHL3_9FIRM</name>
<protein>
    <submittedName>
        <fullName evidence="1">Uncharacterized protein</fullName>
    </submittedName>
</protein>
<dbReference type="AlphaFoldDB" id="G5HHL3"/>
<comment type="caution">
    <text evidence="1">The sequence shown here is derived from an EMBL/GenBank/DDBJ whole genome shotgun (WGS) entry which is preliminary data.</text>
</comment>
<organism evidence="1 2">
    <name type="scientific">[Clostridium] citroniae WAL-17108</name>
    <dbReference type="NCBI Taxonomy" id="742733"/>
    <lineage>
        <taxon>Bacteria</taxon>
        <taxon>Bacillati</taxon>
        <taxon>Bacillota</taxon>
        <taxon>Clostridia</taxon>
        <taxon>Lachnospirales</taxon>
        <taxon>Lachnospiraceae</taxon>
        <taxon>Enterocloster</taxon>
    </lineage>
</organism>
<proteinExistence type="predicted"/>
<dbReference type="HOGENOM" id="CLU_3078376_0_0_9"/>
<gene>
    <name evidence="1" type="ORF">HMPREF9469_02053</name>
</gene>